<feature type="domain" description="PAS" evidence="1">
    <location>
        <begin position="16"/>
        <end position="65"/>
    </location>
</feature>
<keyword evidence="3" id="KW-1185">Reference proteome</keyword>
<dbReference type="CDD" id="cd00130">
    <property type="entry name" value="PAS"/>
    <property type="match status" value="1"/>
</dbReference>
<protein>
    <recommendedName>
        <fullName evidence="1">PAS domain-containing protein</fullName>
    </recommendedName>
</protein>
<organism evidence="2 3">
    <name type="scientific">Photobacterium proteolyticum</name>
    <dbReference type="NCBI Taxonomy" id="1903952"/>
    <lineage>
        <taxon>Bacteria</taxon>
        <taxon>Pseudomonadati</taxon>
        <taxon>Pseudomonadota</taxon>
        <taxon>Gammaproteobacteria</taxon>
        <taxon>Vibrionales</taxon>
        <taxon>Vibrionaceae</taxon>
        <taxon>Photobacterium</taxon>
    </lineage>
</organism>
<dbReference type="Gene3D" id="3.30.450.20">
    <property type="entry name" value="PAS domain"/>
    <property type="match status" value="1"/>
</dbReference>
<gene>
    <name evidence="2" type="ORF">BIT28_02225</name>
</gene>
<evidence type="ECO:0000313" key="2">
    <source>
        <dbReference type="EMBL" id="OLQ81695.1"/>
    </source>
</evidence>
<dbReference type="PROSITE" id="PS50112">
    <property type="entry name" value="PAS"/>
    <property type="match status" value="1"/>
</dbReference>
<dbReference type="InterPro" id="IPR035965">
    <property type="entry name" value="PAS-like_dom_sf"/>
</dbReference>
<sequence length="65" mass="7315">MFNRKLKAELSSKQEVVSNLEAVIESINESLATIEFDTQGNILTANQIFLDVTGYKHDEVIGKHH</sequence>
<reference evidence="2 3" key="1">
    <citation type="submission" date="2016-09" db="EMBL/GenBank/DDBJ databases">
        <title>Photobacterium proteolyticum sp. nov. a protease producing bacterium isolated from ocean sediments of Laizhou Bay.</title>
        <authorList>
            <person name="Li Y."/>
        </authorList>
    </citation>
    <scope>NUCLEOTIDE SEQUENCE [LARGE SCALE GENOMIC DNA]</scope>
    <source>
        <strain evidence="2 3">13-12</strain>
    </source>
</reference>
<name>A0A1Q9H271_9GAMM</name>
<dbReference type="AlphaFoldDB" id="A0A1Q9H271"/>
<dbReference type="RefSeq" id="WP_075761708.1">
    <property type="nucleotide sequence ID" value="NZ_MJIL01000034.1"/>
</dbReference>
<comment type="caution">
    <text evidence="2">The sequence shown here is derived from an EMBL/GenBank/DDBJ whole genome shotgun (WGS) entry which is preliminary data.</text>
</comment>
<dbReference type="Proteomes" id="UP000186905">
    <property type="component" value="Unassembled WGS sequence"/>
</dbReference>
<dbReference type="NCBIfam" id="TIGR00229">
    <property type="entry name" value="sensory_box"/>
    <property type="match status" value="1"/>
</dbReference>
<dbReference type="OrthoDB" id="9765776at2"/>
<dbReference type="SUPFAM" id="SSF55785">
    <property type="entry name" value="PYP-like sensor domain (PAS domain)"/>
    <property type="match status" value="1"/>
</dbReference>
<dbReference type="InterPro" id="IPR000014">
    <property type="entry name" value="PAS"/>
</dbReference>
<evidence type="ECO:0000259" key="1">
    <source>
        <dbReference type="PROSITE" id="PS50112"/>
    </source>
</evidence>
<proteinExistence type="predicted"/>
<dbReference type="EMBL" id="MJIL01000034">
    <property type="protein sequence ID" value="OLQ81695.1"/>
    <property type="molecule type" value="Genomic_DNA"/>
</dbReference>
<accession>A0A1Q9H271</accession>
<evidence type="ECO:0000313" key="3">
    <source>
        <dbReference type="Proteomes" id="UP000186905"/>
    </source>
</evidence>
<dbReference type="STRING" id="1903952.BIT28_02225"/>